<dbReference type="InterPro" id="IPR013078">
    <property type="entry name" value="His_Pase_superF_clade-1"/>
</dbReference>
<dbReference type="PANTHER" id="PTHR47623">
    <property type="entry name" value="OS09G0287300 PROTEIN"/>
    <property type="match status" value="1"/>
</dbReference>
<reference evidence="1" key="1">
    <citation type="submission" date="2018-06" db="EMBL/GenBank/DDBJ databases">
        <authorList>
            <person name="Zhirakovskaya E."/>
        </authorList>
    </citation>
    <scope>NUCLEOTIDE SEQUENCE</scope>
</reference>
<name>A0A3B1AGI6_9ZZZZ</name>
<dbReference type="AlphaFoldDB" id="A0A3B1AGI6"/>
<organism evidence="1">
    <name type="scientific">hydrothermal vent metagenome</name>
    <dbReference type="NCBI Taxonomy" id="652676"/>
    <lineage>
        <taxon>unclassified sequences</taxon>
        <taxon>metagenomes</taxon>
        <taxon>ecological metagenomes</taxon>
    </lineage>
</organism>
<evidence type="ECO:0000313" key="1">
    <source>
        <dbReference type="EMBL" id="VAW98983.1"/>
    </source>
</evidence>
<proteinExistence type="predicted"/>
<protein>
    <submittedName>
        <fullName evidence="1">Phosphohistidine phosphatase SixA</fullName>
    </submittedName>
</protein>
<dbReference type="EMBL" id="UOFU01000156">
    <property type="protein sequence ID" value="VAW98983.1"/>
    <property type="molecule type" value="Genomic_DNA"/>
</dbReference>
<dbReference type="InterPro" id="IPR029033">
    <property type="entry name" value="His_PPase_superfam"/>
</dbReference>
<accession>A0A3B1AGI6</accession>
<dbReference type="Pfam" id="PF00300">
    <property type="entry name" value="His_Phos_1"/>
    <property type="match status" value="1"/>
</dbReference>
<dbReference type="Gene3D" id="3.40.50.1240">
    <property type="entry name" value="Phosphoglycerate mutase-like"/>
    <property type="match status" value="1"/>
</dbReference>
<dbReference type="CDD" id="cd07067">
    <property type="entry name" value="HP_PGM_like"/>
    <property type="match status" value="1"/>
</dbReference>
<dbReference type="PANTHER" id="PTHR47623:SF1">
    <property type="entry name" value="OS09G0287300 PROTEIN"/>
    <property type="match status" value="1"/>
</dbReference>
<sequence>MKSLLLFRHAKSNWGHPGLRDFDRPLNQRGNLAAVCMGRWMNENHLQPQWVICSTAHRAKQTLQGLCEHLVIPDTQIKYLDRLYLANVTTLLGGIVQCPRDGGAVMLIGHNPGLEDLLLYLCGPGLPLSGKGKLMATATLAQVHLPNDWQQLAPRCGKLQRIIRPREIA</sequence>
<dbReference type="SUPFAM" id="SSF53254">
    <property type="entry name" value="Phosphoglycerate mutase-like"/>
    <property type="match status" value="1"/>
</dbReference>
<gene>
    <name evidence="1" type="ORF">MNBD_GAMMA20-769</name>
</gene>